<dbReference type="Proteomes" id="UP000221165">
    <property type="component" value="Unassembled WGS sequence"/>
</dbReference>
<dbReference type="VEuPathDB" id="ToxoDB:CSUI_003242"/>
<dbReference type="AlphaFoldDB" id="A0A2C6KR30"/>
<protein>
    <submittedName>
        <fullName evidence="2">Transmembrane</fullName>
    </submittedName>
</protein>
<keyword evidence="2" id="KW-0472">Membrane</keyword>
<feature type="region of interest" description="Disordered" evidence="1">
    <location>
        <begin position="228"/>
        <end position="268"/>
    </location>
</feature>
<feature type="compositionally biased region" description="Acidic residues" evidence="1">
    <location>
        <begin position="637"/>
        <end position="652"/>
    </location>
</feature>
<reference evidence="2 3" key="1">
    <citation type="journal article" date="2017" name="Int. J. Parasitol.">
        <title>The genome of the protozoan parasite Cystoisospora suis and a reverse vaccinology approach to identify vaccine candidates.</title>
        <authorList>
            <person name="Palmieri N."/>
            <person name="Shrestha A."/>
            <person name="Ruttkowski B."/>
            <person name="Beck T."/>
            <person name="Vogl C."/>
            <person name="Tomley F."/>
            <person name="Blake D.P."/>
            <person name="Joachim A."/>
        </authorList>
    </citation>
    <scope>NUCLEOTIDE SEQUENCE [LARGE SCALE GENOMIC DNA]</scope>
    <source>
        <strain evidence="2 3">Wien I</strain>
    </source>
</reference>
<feature type="compositionally biased region" description="Basic and acidic residues" evidence="1">
    <location>
        <begin position="236"/>
        <end position="256"/>
    </location>
</feature>
<feature type="compositionally biased region" description="Low complexity" evidence="1">
    <location>
        <begin position="257"/>
        <end position="268"/>
    </location>
</feature>
<keyword evidence="2" id="KW-0812">Transmembrane</keyword>
<proteinExistence type="predicted"/>
<comment type="caution">
    <text evidence="2">The sequence shown here is derived from an EMBL/GenBank/DDBJ whole genome shotgun (WGS) entry which is preliminary data.</text>
</comment>
<feature type="compositionally biased region" description="Polar residues" evidence="1">
    <location>
        <begin position="658"/>
        <end position="667"/>
    </location>
</feature>
<feature type="compositionally biased region" description="Basic and acidic residues" evidence="1">
    <location>
        <begin position="404"/>
        <end position="429"/>
    </location>
</feature>
<feature type="region of interest" description="Disordered" evidence="1">
    <location>
        <begin position="391"/>
        <end position="508"/>
    </location>
</feature>
<dbReference type="EMBL" id="MIGC01001421">
    <property type="protein sequence ID" value="PHJ22900.1"/>
    <property type="molecule type" value="Genomic_DNA"/>
</dbReference>
<feature type="compositionally biased region" description="Polar residues" evidence="1">
    <location>
        <begin position="677"/>
        <end position="690"/>
    </location>
</feature>
<feature type="compositionally biased region" description="Low complexity" evidence="1">
    <location>
        <begin position="289"/>
        <end position="304"/>
    </location>
</feature>
<sequence>MYSVYVVSGFPRISCLLPYMNRSIYAALGPCIVYLTSHSPRSSHKMATRLSLRRHSSSSYSLCRIPSSSSSLLHVPAPSSSSACSVSLARAPVVPEGRERSSSSSSDISRPTQELQQNALPIYLNLFSREESKEHQCHNSSTSSPNSMTPSGYISICYPRHQNPYFLHRSFNSRRGISSLVPPRLSSLCQSVSFRSLSLSSFFSSSSFLSSPSFCPISKSSYLRCFSSTPPPSKNDPNKADEENAPEKETGGHDASRLSSSSSSSSTLSPEVKSIIEFCHIASGMPVDSISSSSSSSSPSSSSSTGSRPESVGWTYTREDEKFVRSPGGFLGLVLAFNQKFARLRDLGIHINLSCREGSRQALRLLSFELTEGLDNQREAVAEFLSKTAKAEEKEKEKKHKEVLKKDKTEKEEELGIMKQQGEEKKDQVGEENTVLPTSSGDAMHTEKDANLREKRDNSKEEEDSRQTSSVSAEKGDQEDEKTKMLKKELTEGRDSDPSKKDENILTKEKASFQEELSRIARNGLLEDLRLCVAEPLFTGLQAKAAELIEQGCTVKFDLHEIQSVVINKLWTVCGVLPSSHGSALNPSSCSLVAIAPALHVVVPFSSAKSLSYPPPTEYIRTCHGPLSTSIGSGTGGDEESSEESGEEEEDGLEKPRSNSTKRSGSTKVKEEEGKTADQTSPGGAGQATNRRPGDMSFIERLQLGFERMELLTEAMTKGVAVVMEVKLLCTQTFEVFDRDNKLIWGSDGEEERVVHTLRFQLTARHDGTRQWGFPVFQPSPWMLTDWNGLVGSEYPCDVHIFRNVVLLEKNQEPPKGRRICYE</sequence>
<feature type="compositionally biased region" description="Basic and acidic residues" evidence="1">
    <location>
        <begin position="481"/>
        <end position="508"/>
    </location>
</feature>
<feature type="compositionally biased region" description="Basic and acidic residues" evidence="1">
    <location>
        <begin position="444"/>
        <end position="466"/>
    </location>
</feature>
<feature type="region of interest" description="Disordered" evidence="1">
    <location>
        <begin position="289"/>
        <end position="313"/>
    </location>
</feature>
<organism evidence="2 3">
    <name type="scientific">Cystoisospora suis</name>
    <dbReference type="NCBI Taxonomy" id="483139"/>
    <lineage>
        <taxon>Eukaryota</taxon>
        <taxon>Sar</taxon>
        <taxon>Alveolata</taxon>
        <taxon>Apicomplexa</taxon>
        <taxon>Conoidasida</taxon>
        <taxon>Coccidia</taxon>
        <taxon>Eucoccidiorida</taxon>
        <taxon>Eimeriorina</taxon>
        <taxon>Sarcocystidae</taxon>
        <taxon>Cystoisospora</taxon>
    </lineage>
</organism>
<dbReference type="OrthoDB" id="333399at2759"/>
<feature type="region of interest" description="Disordered" evidence="1">
    <location>
        <begin position="622"/>
        <end position="694"/>
    </location>
</feature>
<evidence type="ECO:0000256" key="1">
    <source>
        <dbReference type="SAM" id="MobiDB-lite"/>
    </source>
</evidence>
<keyword evidence="3" id="KW-1185">Reference proteome</keyword>
<evidence type="ECO:0000313" key="3">
    <source>
        <dbReference type="Proteomes" id="UP000221165"/>
    </source>
</evidence>
<accession>A0A2C6KR30</accession>
<dbReference type="RefSeq" id="XP_067924577.1">
    <property type="nucleotide sequence ID" value="XM_068063440.1"/>
</dbReference>
<name>A0A2C6KR30_9APIC</name>
<dbReference type="GeneID" id="94426651"/>
<gene>
    <name evidence="2" type="ORF">CSUI_003242</name>
</gene>
<evidence type="ECO:0000313" key="2">
    <source>
        <dbReference type="EMBL" id="PHJ22900.1"/>
    </source>
</evidence>